<keyword evidence="8 12" id="KW-0812">Transmembrane</keyword>
<gene>
    <name evidence="13" type="primary">ccmD</name>
    <name evidence="13" type="ORF">P8609_05085</name>
</gene>
<evidence type="ECO:0000313" key="14">
    <source>
        <dbReference type="Proteomes" id="UP001233535"/>
    </source>
</evidence>
<evidence type="ECO:0000313" key="13">
    <source>
        <dbReference type="EMBL" id="MDR0182347.1"/>
    </source>
</evidence>
<dbReference type="Pfam" id="PF04995">
    <property type="entry name" value="CcmD"/>
    <property type="match status" value="1"/>
</dbReference>
<evidence type="ECO:0000256" key="2">
    <source>
        <dbReference type="ARBA" id="ARBA00004377"/>
    </source>
</evidence>
<evidence type="ECO:0000256" key="12">
    <source>
        <dbReference type="RuleBase" id="RU363101"/>
    </source>
</evidence>
<keyword evidence="9 12" id="KW-0201">Cytochrome c-type biogenesis</keyword>
<keyword evidence="7 12" id="KW-0997">Cell inner membrane</keyword>
<evidence type="ECO:0000256" key="7">
    <source>
        <dbReference type="ARBA" id="ARBA00022519"/>
    </source>
</evidence>
<dbReference type="Proteomes" id="UP001233535">
    <property type="component" value="Unassembled WGS sequence"/>
</dbReference>
<evidence type="ECO:0000256" key="6">
    <source>
        <dbReference type="ARBA" id="ARBA00022475"/>
    </source>
</evidence>
<evidence type="ECO:0000256" key="5">
    <source>
        <dbReference type="ARBA" id="ARBA00022448"/>
    </source>
</evidence>
<evidence type="ECO:0000256" key="1">
    <source>
        <dbReference type="ARBA" id="ARBA00002442"/>
    </source>
</evidence>
<comment type="subcellular location">
    <subcellularLocation>
        <location evidence="2 12">Cell inner membrane</location>
        <topology evidence="2 12">Single-pass membrane protein</topology>
    </subcellularLocation>
</comment>
<evidence type="ECO:0000256" key="3">
    <source>
        <dbReference type="ARBA" id="ARBA00008741"/>
    </source>
</evidence>
<dbReference type="InterPro" id="IPR007078">
    <property type="entry name" value="Haem_export_protD_CcmD"/>
</dbReference>
<keyword evidence="5 12" id="KW-0813">Transport</keyword>
<comment type="caution">
    <text evidence="13">The sequence shown here is derived from an EMBL/GenBank/DDBJ whole genome shotgun (WGS) entry which is preliminary data.</text>
</comment>
<comment type="function">
    <text evidence="1 12">Required for the export of heme to the periplasm for the biogenesis of c-type cytochromes.</text>
</comment>
<proteinExistence type="inferred from homology"/>
<sequence>MSYQNYVIAAYAVFVIVLGWDFVSTKLQIRRELRGARLRAAREAARPARDAELTR</sequence>
<keyword evidence="6 12" id="KW-1003">Cell membrane</keyword>
<evidence type="ECO:0000256" key="4">
    <source>
        <dbReference type="ARBA" id="ARBA00016461"/>
    </source>
</evidence>
<feature type="transmembrane region" description="Helical" evidence="12">
    <location>
        <begin position="6"/>
        <end position="23"/>
    </location>
</feature>
<name>A0ABU1CE78_9GAMM</name>
<dbReference type="RefSeq" id="WP_309261493.1">
    <property type="nucleotide sequence ID" value="NZ_JARUHG010000001.1"/>
</dbReference>
<dbReference type="EMBL" id="JARUHG010000001">
    <property type="protein sequence ID" value="MDR0182347.1"/>
    <property type="molecule type" value="Genomic_DNA"/>
</dbReference>
<keyword evidence="10 12" id="KW-1133">Transmembrane helix</keyword>
<organism evidence="13 14">
    <name type="scientific">Lysobacter arvi</name>
    <dbReference type="NCBI Taxonomy" id="3038776"/>
    <lineage>
        <taxon>Bacteria</taxon>
        <taxon>Pseudomonadati</taxon>
        <taxon>Pseudomonadota</taxon>
        <taxon>Gammaproteobacteria</taxon>
        <taxon>Lysobacterales</taxon>
        <taxon>Lysobacteraceae</taxon>
        <taxon>Lysobacter</taxon>
    </lineage>
</organism>
<accession>A0ABU1CE78</accession>
<protein>
    <recommendedName>
        <fullName evidence="4 12">Heme exporter protein D</fullName>
    </recommendedName>
</protein>
<evidence type="ECO:0000256" key="8">
    <source>
        <dbReference type="ARBA" id="ARBA00022692"/>
    </source>
</evidence>
<keyword evidence="14" id="KW-1185">Reference proteome</keyword>
<evidence type="ECO:0000256" key="9">
    <source>
        <dbReference type="ARBA" id="ARBA00022748"/>
    </source>
</evidence>
<evidence type="ECO:0000256" key="10">
    <source>
        <dbReference type="ARBA" id="ARBA00022989"/>
    </source>
</evidence>
<evidence type="ECO:0000256" key="11">
    <source>
        <dbReference type="ARBA" id="ARBA00023136"/>
    </source>
</evidence>
<keyword evidence="11 12" id="KW-0472">Membrane</keyword>
<reference evidence="13 14" key="1">
    <citation type="submission" date="2023-04" db="EMBL/GenBank/DDBJ databases">
        <title>Lysobacter sp. strain UC isolated from soil sample.</title>
        <authorList>
            <person name="Choksket S."/>
            <person name="Harshvardhan F."/>
            <person name="Rana R."/>
            <person name="Patil P.B."/>
            <person name="Korpole S."/>
        </authorList>
    </citation>
    <scope>NUCLEOTIDE SEQUENCE [LARGE SCALE GENOMIC DNA]</scope>
    <source>
        <strain evidence="13 14">UC</strain>
    </source>
</reference>
<comment type="similarity">
    <text evidence="3 12">Belongs to the CcmD/CycX/HelD family.</text>
</comment>